<dbReference type="InterPro" id="IPR055170">
    <property type="entry name" value="GFO_IDH_MocA-like_dom"/>
</dbReference>
<dbReference type="GO" id="GO:0000166">
    <property type="term" value="F:nucleotide binding"/>
    <property type="evidence" value="ECO:0007669"/>
    <property type="project" value="InterPro"/>
</dbReference>
<feature type="domain" description="Gfo/Idh/MocA-like oxidoreductase N-terminal" evidence="1">
    <location>
        <begin position="7"/>
        <end position="124"/>
    </location>
</feature>
<dbReference type="PANTHER" id="PTHR43708:SF8">
    <property type="entry name" value="OXIDOREDUCTASE"/>
    <property type="match status" value="1"/>
</dbReference>
<dbReference type="Proteomes" id="UP000315759">
    <property type="component" value="Unassembled WGS sequence"/>
</dbReference>
<comment type="caution">
    <text evidence="3">The sequence shown here is derived from an EMBL/GenBank/DDBJ whole genome shotgun (WGS) entry which is preliminary data.</text>
</comment>
<dbReference type="SUPFAM" id="SSF55347">
    <property type="entry name" value="Glyceraldehyde-3-phosphate dehydrogenase-like, C-terminal domain"/>
    <property type="match status" value="1"/>
</dbReference>
<dbReference type="SUPFAM" id="SSF51735">
    <property type="entry name" value="NAD(P)-binding Rossmann-fold domains"/>
    <property type="match status" value="1"/>
</dbReference>
<dbReference type="Pfam" id="PF22725">
    <property type="entry name" value="GFO_IDH_MocA_C3"/>
    <property type="match status" value="1"/>
</dbReference>
<organism evidence="3 4">
    <name type="scientific">Mycolicibacterium hodleri</name>
    <dbReference type="NCBI Taxonomy" id="49897"/>
    <lineage>
        <taxon>Bacteria</taxon>
        <taxon>Bacillati</taxon>
        <taxon>Actinomycetota</taxon>
        <taxon>Actinomycetes</taxon>
        <taxon>Mycobacteriales</taxon>
        <taxon>Mycobacteriaceae</taxon>
        <taxon>Mycolicibacterium</taxon>
    </lineage>
</organism>
<evidence type="ECO:0000313" key="4">
    <source>
        <dbReference type="Proteomes" id="UP000315759"/>
    </source>
</evidence>
<dbReference type="InterPro" id="IPR036291">
    <property type="entry name" value="NAD(P)-bd_dom_sf"/>
</dbReference>
<gene>
    <name evidence="3" type="ORF">D8S82_31210</name>
</gene>
<keyword evidence="4" id="KW-1185">Reference proteome</keyword>
<dbReference type="Gene3D" id="3.40.50.720">
    <property type="entry name" value="NAD(P)-binding Rossmann-like Domain"/>
    <property type="match status" value="1"/>
</dbReference>
<sequence>MSAEPLRVIQVGAGSMGRAWLGALADSADVTLAGLVDLDVDAARLAAAECGHPDVPVAATLDGLADVVADAVLNVTVPAAHRAVSTEALLAGRPVLCEKPLAETVADGLAMVAAARVGKQLLMVSQSRRYWANLTAFRRLLAQIGPVGILDCQLFRGPRFGGFRDEMDDPLLVDMAIHQFDLARDLLGGDPTAVYCESYNPAWSWYRGDAAAEATFEFGGGKRFHFSGSWCSPGLETSWNGTWRASGAGGTALWNGDDAPVGQDVDGRAIEVDVVPEPEGIAGSLAEFVAAVRAGASPATEAGGNVLSLSMVEAAVQSAREHCRIDIAQVLADAHAAALAADHPPEVAAELRSWSAVPPSETTAA</sequence>
<dbReference type="Pfam" id="PF01408">
    <property type="entry name" value="GFO_IDH_MocA"/>
    <property type="match status" value="1"/>
</dbReference>
<evidence type="ECO:0000259" key="1">
    <source>
        <dbReference type="Pfam" id="PF01408"/>
    </source>
</evidence>
<evidence type="ECO:0000259" key="2">
    <source>
        <dbReference type="Pfam" id="PF22725"/>
    </source>
</evidence>
<dbReference type="Gene3D" id="3.30.360.10">
    <property type="entry name" value="Dihydrodipicolinate Reductase, domain 2"/>
    <property type="match status" value="1"/>
</dbReference>
<feature type="domain" description="GFO/IDH/MocA-like oxidoreductase" evidence="2">
    <location>
        <begin position="167"/>
        <end position="249"/>
    </location>
</feature>
<proteinExistence type="predicted"/>
<dbReference type="RefSeq" id="WP_142555809.1">
    <property type="nucleotide sequence ID" value="NZ_VIFX01000066.1"/>
</dbReference>
<name>A0A544VRK2_9MYCO</name>
<dbReference type="AlphaFoldDB" id="A0A544VRK2"/>
<dbReference type="EMBL" id="VIFX01000066">
    <property type="protein sequence ID" value="TQR82610.1"/>
    <property type="molecule type" value="Genomic_DNA"/>
</dbReference>
<accession>A0A544VRK2</accession>
<dbReference type="PANTHER" id="PTHR43708">
    <property type="entry name" value="CONSERVED EXPRESSED OXIDOREDUCTASE (EUROFUNG)"/>
    <property type="match status" value="1"/>
</dbReference>
<reference evidence="3 4" key="1">
    <citation type="submission" date="2018-10" db="EMBL/GenBank/DDBJ databases">
        <title>Draft genome of Mycobacterium hodleri strain B.</title>
        <authorList>
            <person name="Amande T.J."/>
            <person name="Mcgenity T.J."/>
        </authorList>
    </citation>
    <scope>NUCLEOTIDE SEQUENCE [LARGE SCALE GENOMIC DNA]</scope>
    <source>
        <strain evidence="3 4">B</strain>
    </source>
</reference>
<evidence type="ECO:0000313" key="3">
    <source>
        <dbReference type="EMBL" id="TQR82610.1"/>
    </source>
</evidence>
<dbReference type="InterPro" id="IPR051317">
    <property type="entry name" value="Gfo/Idh/MocA_oxidoreduct"/>
</dbReference>
<protein>
    <submittedName>
        <fullName evidence="3">Gfo/Idh/MocA family oxidoreductase</fullName>
    </submittedName>
</protein>
<dbReference type="InterPro" id="IPR000683">
    <property type="entry name" value="Gfo/Idh/MocA-like_OxRdtase_N"/>
</dbReference>